<reference evidence="1" key="1">
    <citation type="submission" date="2023-05" db="EMBL/GenBank/DDBJ databases">
        <authorList>
            <person name="Stuckert A."/>
        </authorList>
    </citation>
    <scope>NUCLEOTIDE SEQUENCE</scope>
</reference>
<name>A0ABN9CWW1_9NEOB</name>
<protein>
    <submittedName>
        <fullName evidence="1">Uncharacterized protein</fullName>
    </submittedName>
</protein>
<dbReference type="EMBL" id="CATNWA010013178">
    <property type="protein sequence ID" value="CAI9564700.1"/>
    <property type="molecule type" value="Genomic_DNA"/>
</dbReference>
<keyword evidence="2" id="KW-1185">Reference proteome</keyword>
<comment type="caution">
    <text evidence="1">The sequence shown here is derived from an EMBL/GenBank/DDBJ whole genome shotgun (WGS) entry which is preliminary data.</text>
</comment>
<gene>
    <name evidence="1" type="ORF">SPARVUS_LOCUS5964066</name>
</gene>
<organism evidence="1 2">
    <name type="scientific">Staurois parvus</name>
    <dbReference type="NCBI Taxonomy" id="386267"/>
    <lineage>
        <taxon>Eukaryota</taxon>
        <taxon>Metazoa</taxon>
        <taxon>Chordata</taxon>
        <taxon>Craniata</taxon>
        <taxon>Vertebrata</taxon>
        <taxon>Euteleostomi</taxon>
        <taxon>Amphibia</taxon>
        <taxon>Batrachia</taxon>
        <taxon>Anura</taxon>
        <taxon>Neobatrachia</taxon>
        <taxon>Ranoidea</taxon>
        <taxon>Ranidae</taxon>
        <taxon>Staurois</taxon>
    </lineage>
</organism>
<accession>A0ABN9CWW1</accession>
<dbReference type="Proteomes" id="UP001162483">
    <property type="component" value="Unassembled WGS sequence"/>
</dbReference>
<proteinExistence type="predicted"/>
<evidence type="ECO:0000313" key="1">
    <source>
        <dbReference type="EMBL" id="CAI9564700.1"/>
    </source>
</evidence>
<evidence type="ECO:0000313" key="2">
    <source>
        <dbReference type="Proteomes" id="UP001162483"/>
    </source>
</evidence>
<sequence>MLSLMCIAREIFFVGKGTCDQDRANQHCPDRGSGVMQPQRTVRAE</sequence>